<accession>A0ABY8C9T4</accession>
<dbReference type="EMBL" id="CP118868">
    <property type="protein sequence ID" value="WEG36167.1"/>
    <property type="molecule type" value="Genomic_DNA"/>
</dbReference>
<evidence type="ECO:0000256" key="5">
    <source>
        <dbReference type="ARBA" id="ARBA00022840"/>
    </source>
</evidence>
<evidence type="ECO:0000313" key="8">
    <source>
        <dbReference type="Proteomes" id="UP001220478"/>
    </source>
</evidence>
<dbReference type="RefSeq" id="WP_315572193.1">
    <property type="nucleotide sequence ID" value="NZ_CP118868.1"/>
</dbReference>
<keyword evidence="8" id="KW-1185">Reference proteome</keyword>
<dbReference type="InterPro" id="IPR013749">
    <property type="entry name" value="PM/HMP-P_kinase-1"/>
</dbReference>
<keyword evidence="3" id="KW-0547">Nucleotide-binding</keyword>
<evidence type="ECO:0000256" key="1">
    <source>
        <dbReference type="ARBA" id="ARBA00012104"/>
    </source>
</evidence>
<dbReference type="PANTHER" id="PTHR10534:SF2">
    <property type="entry name" value="PYRIDOXAL KINASE"/>
    <property type="match status" value="1"/>
</dbReference>
<gene>
    <name evidence="7" type="ORF">PYS61_03080</name>
</gene>
<dbReference type="InterPro" id="IPR029056">
    <property type="entry name" value="Ribokinase-like"/>
</dbReference>
<proteinExistence type="predicted"/>
<dbReference type="Proteomes" id="UP001220478">
    <property type="component" value="Chromosome"/>
</dbReference>
<sequence length="308" mass="32990">MLDAVIYQPITALGDCSLKISLPLLQLMGLRTAPLANSVMTSSGAYPGLAANSACGLLTDLARQLQKLQIEPRSLLTGYTRDLALYEEIQQFKQQFPACLVCVDPVLGDNGKMYGSLPAQALAAAVKLLKIADFVTPNATETQLLLGEKVGDWRTAAQKLQQLGAKNVLLKDWPAATDVGAGAGAGAKKNQSSGCNYFLSATGEQYTSTFARYGIGEVTAYSGTGDCFAALFWGTYLRTGDYRRAMEQAGKLTGLAVRVSNDFWRKQAAAGQTAGPYSLLWQHCLPVLAQELAGEGGDFQWMNLSAKR</sequence>
<dbReference type="EC" id="2.7.1.35" evidence="1"/>
<keyword evidence="2 7" id="KW-0808">Transferase</keyword>
<dbReference type="Pfam" id="PF08543">
    <property type="entry name" value="Phos_pyr_kin"/>
    <property type="match status" value="1"/>
</dbReference>
<dbReference type="SUPFAM" id="SSF53613">
    <property type="entry name" value="Ribokinase-like"/>
    <property type="match status" value="1"/>
</dbReference>
<reference evidence="7 8" key="1">
    <citation type="submission" date="2023-02" db="EMBL/GenBank/DDBJ databases">
        <title>Novel Oscillospiraceae bacterial genomes.</title>
        <authorList>
            <person name="Srinivasan S."/>
            <person name="Austin M.N."/>
            <person name="Fiedler T.L."/>
            <person name="Strenk S.M."/>
            <person name="Agnew K.J."/>
            <person name="Nagana Gowda G.A."/>
            <person name="Raftery D."/>
            <person name="Beamer M.A."/>
            <person name="Achilles S.L."/>
            <person name="Wiesenfeld H.C."/>
            <person name="Fredricks D.N."/>
            <person name="Hillier S.L."/>
        </authorList>
    </citation>
    <scope>NUCLEOTIDE SEQUENCE [LARGE SCALE GENOMIC DNA]</scope>
    <source>
        <strain evidence="7 8">CHIC02 1186E3-8</strain>
    </source>
</reference>
<dbReference type="PANTHER" id="PTHR10534">
    <property type="entry name" value="PYRIDOXAL KINASE"/>
    <property type="match status" value="1"/>
</dbReference>
<dbReference type="InterPro" id="IPR004625">
    <property type="entry name" value="PyrdxlKinase"/>
</dbReference>
<evidence type="ECO:0000313" key="7">
    <source>
        <dbReference type="EMBL" id="WEG36167.1"/>
    </source>
</evidence>
<evidence type="ECO:0000259" key="6">
    <source>
        <dbReference type="Pfam" id="PF08543"/>
    </source>
</evidence>
<dbReference type="GO" id="GO:0008902">
    <property type="term" value="F:hydroxymethylpyrimidine kinase activity"/>
    <property type="evidence" value="ECO:0007669"/>
    <property type="project" value="UniProtKB-EC"/>
</dbReference>
<dbReference type="Gene3D" id="3.40.1190.20">
    <property type="match status" value="1"/>
</dbReference>
<protein>
    <recommendedName>
        <fullName evidence="1">pyridoxal kinase</fullName>
        <ecNumber evidence="1">2.7.1.35</ecNumber>
    </recommendedName>
</protein>
<organism evidence="7 8">
    <name type="scientific">Amygdalobacter indicium</name>
    <dbReference type="NCBI Taxonomy" id="3029272"/>
    <lineage>
        <taxon>Bacteria</taxon>
        <taxon>Bacillati</taxon>
        <taxon>Bacillota</taxon>
        <taxon>Clostridia</taxon>
        <taxon>Eubacteriales</taxon>
        <taxon>Oscillospiraceae</taxon>
        <taxon>Amygdalobacter</taxon>
    </lineage>
</organism>
<keyword evidence="5" id="KW-0067">ATP-binding</keyword>
<dbReference type="GO" id="GO:0008972">
    <property type="term" value="F:phosphomethylpyrimidine kinase activity"/>
    <property type="evidence" value="ECO:0007669"/>
    <property type="project" value="UniProtKB-EC"/>
</dbReference>
<name>A0ABY8C9T4_9FIRM</name>
<feature type="domain" description="Pyridoxamine kinase/Phosphomethylpyrimidine kinase" evidence="6">
    <location>
        <begin position="75"/>
        <end position="258"/>
    </location>
</feature>
<evidence type="ECO:0000256" key="3">
    <source>
        <dbReference type="ARBA" id="ARBA00022741"/>
    </source>
</evidence>
<evidence type="ECO:0000256" key="2">
    <source>
        <dbReference type="ARBA" id="ARBA00022679"/>
    </source>
</evidence>
<keyword evidence="4 7" id="KW-0418">Kinase</keyword>
<evidence type="ECO:0000256" key="4">
    <source>
        <dbReference type="ARBA" id="ARBA00022777"/>
    </source>
</evidence>